<dbReference type="InterPro" id="IPR027467">
    <property type="entry name" value="MopterinOxRdtase_cofactor_BS"/>
</dbReference>
<dbReference type="Pfam" id="PF01568">
    <property type="entry name" value="Molydop_binding"/>
    <property type="match status" value="1"/>
</dbReference>
<dbReference type="PhylomeDB" id="Q97CU9"/>
<dbReference type="GO" id="GO:0008863">
    <property type="term" value="F:formate dehydrogenase (NAD+) activity"/>
    <property type="evidence" value="ECO:0007669"/>
    <property type="project" value="InterPro"/>
</dbReference>
<dbReference type="PROSITE" id="PS00490">
    <property type="entry name" value="MOLYBDOPTERIN_PROK_2"/>
    <property type="match status" value="1"/>
</dbReference>
<dbReference type="SUPFAM" id="SSF53706">
    <property type="entry name" value="Formate dehydrogenase/DMSO reductase, domains 1-3"/>
    <property type="match status" value="1"/>
</dbReference>
<dbReference type="Pfam" id="PF00384">
    <property type="entry name" value="Molybdopterin"/>
    <property type="match status" value="1"/>
</dbReference>
<dbReference type="Gene3D" id="2.40.40.20">
    <property type="match status" value="1"/>
</dbReference>
<dbReference type="InterPro" id="IPR041925">
    <property type="entry name" value="CT_Formate-Dh_H"/>
</dbReference>
<dbReference type="GO" id="GO:0022904">
    <property type="term" value="P:respiratory electron transport chain"/>
    <property type="evidence" value="ECO:0007669"/>
    <property type="project" value="TreeGrafter"/>
</dbReference>
<dbReference type="InterPro" id="IPR006657">
    <property type="entry name" value="MoPterin_dinucl-bd_dom"/>
</dbReference>
<name>Q97CU9_THEVO</name>
<dbReference type="NCBIfam" id="TIGR01591">
    <property type="entry name" value="Fdh-alpha"/>
    <property type="match status" value="1"/>
</dbReference>
<dbReference type="PROSITE" id="PS00932">
    <property type="entry name" value="MOLYBDOPTERIN_PROK_3"/>
    <property type="match status" value="1"/>
</dbReference>
<dbReference type="PROSITE" id="PS51669">
    <property type="entry name" value="4FE4S_MOW_BIS_MGD"/>
    <property type="match status" value="1"/>
</dbReference>
<dbReference type="HOGENOM" id="CLU_000422_4_0_2"/>
<dbReference type="GO" id="GO:0015942">
    <property type="term" value="P:formate metabolic process"/>
    <property type="evidence" value="ECO:0007669"/>
    <property type="project" value="InterPro"/>
</dbReference>
<dbReference type="PANTHER" id="PTHR43105">
    <property type="entry name" value="RESPIRATORY NITRATE REDUCTASE"/>
    <property type="match status" value="1"/>
</dbReference>
<dbReference type="Gene3D" id="2.20.25.90">
    <property type="entry name" value="ADC-like domains"/>
    <property type="match status" value="1"/>
</dbReference>
<dbReference type="FunFam" id="3.40.228.10:FF:000002">
    <property type="entry name" value="Formate dehydrogenase subunit alpha"/>
    <property type="match status" value="1"/>
</dbReference>
<dbReference type="InterPro" id="IPR009010">
    <property type="entry name" value="Asp_de-COase-like_dom_sf"/>
</dbReference>
<dbReference type="GO" id="GO:0046872">
    <property type="term" value="F:metal ion binding"/>
    <property type="evidence" value="ECO:0007669"/>
    <property type="project" value="UniProtKB-KW"/>
</dbReference>
<keyword evidence="4" id="KW-0560">Oxidoreductase</keyword>
<evidence type="ECO:0000256" key="1">
    <source>
        <dbReference type="ARBA" id="ARBA00010312"/>
    </source>
</evidence>
<keyword evidence="2" id="KW-0004">4Fe-4S</keyword>
<dbReference type="Pfam" id="PF04879">
    <property type="entry name" value="Molybdop_Fe4S4"/>
    <property type="match status" value="1"/>
</dbReference>
<evidence type="ECO:0000313" key="9">
    <source>
        <dbReference type="Proteomes" id="UP000001017"/>
    </source>
</evidence>
<dbReference type="OrthoDB" id="23466at2157"/>
<keyword evidence="3" id="KW-0479">Metal-binding</keyword>
<evidence type="ECO:0000256" key="2">
    <source>
        <dbReference type="ARBA" id="ARBA00022485"/>
    </source>
</evidence>
<keyword evidence="9" id="KW-1185">Reference proteome</keyword>
<dbReference type="PaxDb" id="273116-14324216"/>
<evidence type="ECO:0000256" key="3">
    <source>
        <dbReference type="ARBA" id="ARBA00022723"/>
    </source>
</evidence>
<dbReference type="GO" id="GO:0051539">
    <property type="term" value="F:4 iron, 4 sulfur cluster binding"/>
    <property type="evidence" value="ECO:0007669"/>
    <property type="project" value="UniProtKB-KW"/>
</dbReference>
<dbReference type="CDD" id="cd02790">
    <property type="entry name" value="MopB_CT_Formate-Dh_H"/>
    <property type="match status" value="1"/>
</dbReference>
<protein>
    <submittedName>
        <fullName evidence="8">Formate ferredoxin oxidoreductase [FMOR] alpha subunit</fullName>
    </submittedName>
</protein>
<dbReference type="GO" id="GO:0043546">
    <property type="term" value="F:molybdopterin cofactor binding"/>
    <property type="evidence" value="ECO:0007669"/>
    <property type="project" value="InterPro"/>
</dbReference>
<dbReference type="STRING" id="273116.gene:9380767"/>
<dbReference type="EMBL" id="BA000011">
    <property type="protein sequence ID" value="BAB59144.1"/>
    <property type="molecule type" value="Genomic_DNA"/>
</dbReference>
<keyword evidence="5" id="KW-0408">Iron</keyword>
<dbReference type="RefSeq" id="WP_010916259.1">
    <property type="nucleotide sequence ID" value="NC_002689.2"/>
</dbReference>
<dbReference type="InterPro" id="IPR006655">
    <property type="entry name" value="Mopterin_OxRdtase_prok_CS"/>
</dbReference>
<evidence type="ECO:0000256" key="6">
    <source>
        <dbReference type="ARBA" id="ARBA00023014"/>
    </source>
</evidence>
<evidence type="ECO:0000256" key="4">
    <source>
        <dbReference type="ARBA" id="ARBA00023002"/>
    </source>
</evidence>
<dbReference type="InterPro" id="IPR041924">
    <property type="entry name" value="Formate_Dh-H_N"/>
</dbReference>
<dbReference type="GeneID" id="1441487"/>
<dbReference type="Proteomes" id="UP000001017">
    <property type="component" value="Chromosome"/>
</dbReference>
<feature type="domain" description="4Fe-4S Mo/W bis-MGD-type" evidence="7">
    <location>
        <begin position="1"/>
        <end position="54"/>
    </location>
</feature>
<dbReference type="eggNOG" id="arCOG01491">
    <property type="taxonomic scope" value="Archaea"/>
</dbReference>
<dbReference type="GO" id="GO:0016020">
    <property type="term" value="C:membrane"/>
    <property type="evidence" value="ECO:0007669"/>
    <property type="project" value="TreeGrafter"/>
</dbReference>
<dbReference type="InterPro" id="IPR006963">
    <property type="entry name" value="Mopterin_OxRdtase_4Fe-4S_dom"/>
</dbReference>
<reference evidence="8 9" key="1">
    <citation type="journal article" date="1999" name="Proc. Jpn. Acad.">
        <title>Determination of the complete genomic DNA sequence of Thermoplasma volvanium GSS1.</title>
        <authorList>
            <person name="Kawashima T."/>
            <person name="Yamamoto Y."/>
            <person name="Aramaki H."/>
            <person name="Nunoshiba T."/>
            <person name="Kawamoto T."/>
            <person name="Watanabe K."/>
            <person name="Yamazaki M."/>
            <person name="Kanehori K."/>
            <person name="Amano N."/>
            <person name="Ohya Y."/>
            <person name="Makino K."/>
            <person name="Suzuki M."/>
        </authorList>
    </citation>
    <scope>NUCLEOTIDE SEQUENCE [LARGE SCALE GENOMIC DNA]</scope>
    <source>
        <strain evidence="9">ATCC 51530 / DSM 4299 / JCM 9571 / NBRC 15438 / GSS1</strain>
    </source>
</reference>
<dbReference type="CDD" id="cd02753">
    <property type="entry name" value="MopB_Formate-Dh-H"/>
    <property type="match status" value="1"/>
</dbReference>
<dbReference type="InterPro" id="IPR006478">
    <property type="entry name" value="Formate_DH_asu"/>
</dbReference>
<dbReference type="PANTHER" id="PTHR43105:SF14">
    <property type="entry name" value="FORMATE DEHYDROGENASE H"/>
    <property type="match status" value="1"/>
</dbReference>
<dbReference type="PROSITE" id="PS00551">
    <property type="entry name" value="MOLYBDOPTERIN_PROK_1"/>
    <property type="match status" value="1"/>
</dbReference>
<dbReference type="SUPFAM" id="SSF50692">
    <property type="entry name" value="ADC-like"/>
    <property type="match status" value="1"/>
</dbReference>
<reference evidence="8 9" key="2">
    <citation type="journal article" date="2000" name="Proc. Natl. Acad. Sci. U.S.A.">
        <title>Archaeal adaptation to higher temperatures revealed by genomic sequence of Thermoplasma volcanium.</title>
        <authorList>
            <person name="Kawashima T."/>
            <person name="Amano N."/>
            <person name="Koike H."/>
            <person name="Makino S."/>
            <person name="Higuchi S."/>
            <person name="Kawashima-Ohya Y."/>
            <person name="Watanabe K."/>
            <person name="Yamazaki M."/>
            <person name="Kanehori K."/>
            <person name="Kawamoto T."/>
            <person name="Nunoshiba T."/>
            <person name="Yamamoto Y."/>
            <person name="Aramaki H."/>
            <person name="Makino K."/>
            <person name="Suzuki M."/>
        </authorList>
    </citation>
    <scope>NUCLEOTIDE SEQUENCE [LARGE SCALE GENOMIC DNA]</scope>
    <source>
        <strain evidence="9">ATCC 51530 / DSM 4299 / JCM 9571 / NBRC 15438 / GSS1</strain>
    </source>
</reference>
<comment type="similarity">
    <text evidence="1">Belongs to the prokaryotic molybdopterin-containing oxidoreductase family.</text>
</comment>
<dbReference type="InterPro" id="IPR006656">
    <property type="entry name" value="Mopterin_OxRdtase"/>
</dbReference>
<evidence type="ECO:0000256" key="5">
    <source>
        <dbReference type="ARBA" id="ARBA00023004"/>
    </source>
</evidence>
<sequence length="669" mass="74471">MTLTVCPYCGTGCQINVEYRNGHFTVHGYNKSIVNQGKLCIKGYQGLSYSSSSQRLNYPMIRKNGILTKVTWNEALDYVSEKLKTIRNKYGADAVAFQSSAKCTNEENYLMQKIARMFGTNNIDHCARSCHSSTVAGLIKTIGTAAATGSIKSLKSTKTYFIIGSNTTEQHPIIGTTVLKGKKSGSYLIVADPRKTKLASNADIFLQFRPGTDVALLNSIMFVILKENLYDEEFIKNRTEDFDKLAAEIEKYPPELTEAITGVDAELVRRAAEIYAKYKPSAILYGMGITQHIHGTENVMSVSNLALMTGNIGKYGAGIFPLRGQNNVQGSSDMGALAEFYPGYIPVDSEGVKRFEDLWKTELPKKVGLTLSEMFDAAAAGKVKAIYLMGENPVITEANVAEVEKGIENLELFIVQDIFLTETASLADVVLPAATALEKDGTFTNTERRVQRIVSVKSPPGEAKQDWWILSEIAHRLVGTERYRSVEDVFNEITQAIPNYSGIRYQDIYPTGKQWPVNEQNPDGTEILHTVKFTRGLGRFYPVSYEPPSEIADAEYPFILTTGRNYYHWHSGTMTRRSDILERESPSPYVEISMMDAKQLNIRDGQAIDVESRHGRITLPAKVTDKIPTGIIFVPFHFKEARVNLLVGDNLDPYSKIPEFKVVAARVIV</sequence>
<accession>Q97CU9</accession>
<dbReference type="InterPro" id="IPR050123">
    <property type="entry name" value="Prok_molybdopt-oxidoreductase"/>
</dbReference>
<dbReference type="KEGG" id="tvo:TVG0003442"/>
<evidence type="ECO:0000313" key="8">
    <source>
        <dbReference type="EMBL" id="BAB59144.1"/>
    </source>
</evidence>
<dbReference type="SMART" id="SM00926">
    <property type="entry name" value="Molybdop_Fe4S4"/>
    <property type="match status" value="1"/>
</dbReference>
<evidence type="ECO:0000259" key="7">
    <source>
        <dbReference type="PROSITE" id="PS51669"/>
    </source>
</evidence>
<gene>
    <name evidence="8" type="ORF">TVG0003442</name>
</gene>
<dbReference type="AlphaFoldDB" id="Q97CU9"/>
<dbReference type="Gene3D" id="3.40.50.740">
    <property type="match status" value="1"/>
</dbReference>
<proteinExistence type="inferred from homology"/>
<dbReference type="Gene3D" id="3.40.228.10">
    <property type="entry name" value="Dimethylsulfoxide Reductase, domain 2"/>
    <property type="match status" value="1"/>
</dbReference>
<keyword evidence="6" id="KW-0411">Iron-sulfur</keyword>
<organism evidence="8 9">
    <name type="scientific">Thermoplasma volcanium (strain ATCC 51530 / DSM 4299 / JCM 9571 / NBRC 15438 / GSS1)</name>
    <dbReference type="NCBI Taxonomy" id="273116"/>
    <lineage>
        <taxon>Archaea</taxon>
        <taxon>Methanobacteriati</taxon>
        <taxon>Thermoplasmatota</taxon>
        <taxon>Thermoplasmata</taxon>
        <taxon>Thermoplasmatales</taxon>
        <taxon>Thermoplasmataceae</taxon>
        <taxon>Thermoplasma</taxon>
    </lineage>
</organism>
<dbReference type="GO" id="GO:0003954">
    <property type="term" value="F:NADH dehydrogenase activity"/>
    <property type="evidence" value="ECO:0007669"/>
    <property type="project" value="TreeGrafter"/>
</dbReference>